<protein>
    <recommendedName>
        <fullName evidence="4">Secreted peptide</fullName>
    </recommendedName>
</protein>
<gene>
    <name evidence="2" type="ORF">RND81_06G074000</name>
</gene>
<reference evidence="2" key="1">
    <citation type="submission" date="2024-03" db="EMBL/GenBank/DDBJ databases">
        <title>WGS assembly of Saponaria officinalis var. Norfolk2.</title>
        <authorList>
            <person name="Jenkins J."/>
            <person name="Shu S."/>
            <person name="Grimwood J."/>
            <person name="Barry K."/>
            <person name="Goodstein D."/>
            <person name="Schmutz J."/>
            <person name="Leebens-Mack J."/>
            <person name="Osbourn A."/>
        </authorList>
    </citation>
    <scope>NUCLEOTIDE SEQUENCE [LARGE SCALE GENOMIC DNA]</scope>
    <source>
        <strain evidence="2">JIC</strain>
    </source>
</reference>
<name>A0AAW1K4L6_SAPOF</name>
<dbReference type="Proteomes" id="UP001443914">
    <property type="component" value="Unassembled WGS sequence"/>
</dbReference>
<dbReference type="EMBL" id="JBDFQZ010000006">
    <property type="protein sequence ID" value="KAK9714135.1"/>
    <property type="molecule type" value="Genomic_DNA"/>
</dbReference>
<sequence>MCGFALCCWMITFLLPFVGHFCLMAGITWLIRHCFITCFVTLSIALVSKTPLALFLLDRTAGINVVNRNTHILPSNRHVPSSAHLGLATAAMDIILVMNHLLLHVLCGLSLSGNRCNIFGLF</sequence>
<keyword evidence="3" id="KW-1185">Reference proteome</keyword>
<keyword evidence="1" id="KW-1133">Transmembrane helix</keyword>
<accession>A0AAW1K4L6</accession>
<evidence type="ECO:0008006" key="4">
    <source>
        <dbReference type="Google" id="ProtNLM"/>
    </source>
</evidence>
<evidence type="ECO:0000256" key="1">
    <source>
        <dbReference type="SAM" id="Phobius"/>
    </source>
</evidence>
<proteinExistence type="predicted"/>
<evidence type="ECO:0000313" key="2">
    <source>
        <dbReference type="EMBL" id="KAK9714135.1"/>
    </source>
</evidence>
<keyword evidence="1" id="KW-0472">Membrane</keyword>
<comment type="caution">
    <text evidence="2">The sequence shown here is derived from an EMBL/GenBank/DDBJ whole genome shotgun (WGS) entry which is preliminary data.</text>
</comment>
<feature type="transmembrane region" description="Helical" evidence="1">
    <location>
        <begin position="29"/>
        <end position="47"/>
    </location>
</feature>
<keyword evidence="1" id="KW-0812">Transmembrane</keyword>
<evidence type="ECO:0000313" key="3">
    <source>
        <dbReference type="Proteomes" id="UP001443914"/>
    </source>
</evidence>
<dbReference type="AlphaFoldDB" id="A0AAW1K4L6"/>
<organism evidence="2 3">
    <name type="scientific">Saponaria officinalis</name>
    <name type="common">Common soapwort</name>
    <name type="synonym">Lychnis saponaria</name>
    <dbReference type="NCBI Taxonomy" id="3572"/>
    <lineage>
        <taxon>Eukaryota</taxon>
        <taxon>Viridiplantae</taxon>
        <taxon>Streptophyta</taxon>
        <taxon>Embryophyta</taxon>
        <taxon>Tracheophyta</taxon>
        <taxon>Spermatophyta</taxon>
        <taxon>Magnoliopsida</taxon>
        <taxon>eudicotyledons</taxon>
        <taxon>Gunneridae</taxon>
        <taxon>Pentapetalae</taxon>
        <taxon>Caryophyllales</taxon>
        <taxon>Caryophyllaceae</taxon>
        <taxon>Caryophylleae</taxon>
        <taxon>Saponaria</taxon>
    </lineage>
</organism>